<dbReference type="EMBL" id="FN422398">
    <property type="protein sequence ID" value="CAZ66228.1"/>
    <property type="molecule type" value="Genomic_DNA"/>
</dbReference>
<dbReference type="KEGG" id="vg:8684439"/>
<protein>
    <submittedName>
        <fullName evidence="1">Uncharacterized protein</fullName>
    </submittedName>
</protein>
<organism evidence="1 2">
    <name type="scientific">Pseudomonas phage LUZ7</name>
    <dbReference type="NCBI Taxonomy" id="655097"/>
    <lineage>
        <taxon>Viruses</taxon>
        <taxon>Duplodnaviria</taxon>
        <taxon>Heunggongvirae</taxon>
        <taxon>Uroviricota</taxon>
        <taxon>Caudoviricetes</taxon>
        <taxon>Schitoviridae</taxon>
        <taxon>Migulavirinae</taxon>
        <taxon>Luzseptimavirus</taxon>
        <taxon>Luzseptimavirus LUZ7</taxon>
    </lineage>
</organism>
<accession>C8ZKI6</accession>
<dbReference type="GeneID" id="8684439"/>
<name>C8ZKI6_9CAUD</name>
<dbReference type="RefSeq" id="YP_003358369.1">
    <property type="nucleotide sequence ID" value="NC_013691.1"/>
</dbReference>
<reference evidence="2" key="1">
    <citation type="journal article" date="2010" name="Virology">
        <title>Molecular and physiological analysis of three Pseudomonas aeruginosa phages belonging to the "N4-like viruses".</title>
        <authorList>
            <person name="Ceyssens P.J."/>
            <person name="Brabban A."/>
            <person name="Rogge L."/>
            <person name="Lewis M.S."/>
            <person name="Pickard D."/>
            <person name="Goulding D."/>
            <person name="Dougan G."/>
            <person name="Nob en J.P."/>
            <person name="Kropinski A."/>
            <person name="Kutter E."/>
            <person name="Lavigne R."/>
        </authorList>
    </citation>
    <scope>NUCLEOTIDE SEQUENCE [LARGE SCALE GENOMIC DNA]</scope>
</reference>
<evidence type="ECO:0000313" key="1">
    <source>
        <dbReference type="EMBL" id="CAZ66228.1"/>
    </source>
</evidence>
<evidence type="ECO:0000313" key="2">
    <source>
        <dbReference type="Proteomes" id="UP000002615"/>
    </source>
</evidence>
<dbReference type="OrthoDB" id="36073at10239"/>
<dbReference type="Proteomes" id="UP000002615">
    <property type="component" value="Segment"/>
</dbReference>
<proteinExistence type="predicted"/>
<keyword evidence="2" id="KW-1185">Reference proteome</keyword>
<sequence length="72" mass="8410">MALVNLTIPDEDLIEFVHFRCRRNKYYKEGLRLPPLYSCRSVERYQKTYGGLGGDATTALYIAARQRGYVKY</sequence>